<comment type="pathway">
    <text evidence="2">Cell wall biogenesis; cell wall polysaccharide biosynthesis.</text>
</comment>
<dbReference type="GO" id="GO:0005886">
    <property type="term" value="C:plasma membrane"/>
    <property type="evidence" value="ECO:0007669"/>
    <property type="project" value="UniProtKB-SubCell"/>
</dbReference>
<evidence type="ECO:0000313" key="17">
    <source>
        <dbReference type="Proteomes" id="UP000015388"/>
    </source>
</evidence>
<dbReference type="EMBL" id="CP003924">
    <property type="protein sequence ID" value="AGS33699.1"/>
    <property type="molecule type" value="Genomic_DNA"/>
</dbReference>
<accession>S5SRG6</accession>
<comment type="similarity">
    <text evidence="3">Belongs to the glycosyltransferase 85 family.</text>
</comment>
<evidence type="ECO:0000256" key="13">
    <source>
        <dbReference type="SAM" id="Phobius"/>
    </source>
</evidence>
<organism evidence="16 17">
    <name type="scientific">Corynebacterium maris DSM 45190</name>
    <dbReference type="NCBI Taxonomy" id="1224163"/>
    <lineage>
        <taxon>Bacteria</taxon>
        <taxon>Bacillati</taxon>
        <taxon>Actinomycetota</taxon>
        <taxon>Actinomycetes</taxon>
        <taxon>Mycobacteriales</taxon>
        <taxon>Corynebacteriaceae</taxon>
        <taxon>Corynebacterium</taxon>
    </lineage>
</organism>
<feature type="transmembrane region" description="Helical" evidence="13">
    <location>
        <begin position="357"/>
        <end position="378"/>
    </location>
</feature>
<evidence type="ECO:0000259" key="15">
    <source>
        <dbReference type="Pfam" id="PF12250"/>
    </source>
</evidence>
<evidence type="ECO:0000256" key="3">
    <source>
        <dbReference type="ARBA" id="ARBA00009655"/>
    </source>
</evidence>
<evidence type="ECO:0000256" key="2">
    <source>
        <dbReference type="ARBA" id="ARBA00004776"/>
    </source>
</evidence>
<dbReference type="HOGENOM" id="CLU_021304_0_0_11"/>
<dbReference type="InterPro" id="IPR020959">
    <property type="entry name" value="ArabinofuranosylTrfase_AftA_C"/>
</dbReference>
<dbReference type="GO" id="GO:0016757">
    <property type="term" value="F:glycosyltransferase activity"/>
    <property type="evidence" value="ECO:0007669"/>
    <property type="project" value="InterPro"/>
</dbReference>
<proteinExistence type="inferred from homology"/>
<evidence type="ECO:0000313" key="16">
    <source>
        <dbReference type="EMBL" id="AGS33699.1"/>
    </source>
</evidence>
<evidence type="ECO:0000259" key="14">
    <source>
        <dbReference type="Pfam" id="PF12249"/>
    </source>
</evidence>
<dbReference type="Proteomes" id="UP000015388">
    <property type="component" value="Chromosome"/>
</dbReference>
<dbReference type="Pfam" id="PF12250">
    <property type="entry name" value="AftA_N"/>
    <property type="match status" value="1"/>
</dbReference>
<dbReference type="EC" id="2.4.2.46" evidence="4"/>
<evidence type="ECO:0000256" key="11">
    <source>
        <dbReference type="ARBA" id="ARBA00033184"/>
    </source>
</evidence>
<dbReference type="PATRIC" id="fig|1224163.3.peg.216"/>
<dbReference type="AlphaFoldDB" id="S5SRG6"/>
<feature type="domain" description="Arabinofuranosyltransferase AftA N-terminal" evidence="15">
    <location>
        <begin position="31"/>
        <end position="469"/>
    </location>
</feature>
<feature type="transmembrane region" description="Helical" evidence="13">
    <location>
        <begin position="457"/>
        <end position="474"/>
    </location>
</feature>
<keyword evidence="17" id="KW-1185">Reference proteome</keyword>
<evidence type="ECO:0000256" key="7">
    <source>
        <dbReference type="ARBA" id="ARBA00022679"/>
    </source>
</evidence>
<feature type="transmembrane region" description="Helical" evidence="13">
    <location>
        <begin position="60"/>
        <end position="86"/>
    </location>
</feature>
<feature type="transmembrane region" description="Helical" evidence="13">
    <location>
        <begin position="390"/>
        <end position="409"/>
    </location>
</feature>
<name>S5SRG6_9CORY</name>
<evidence type="ECO:0000256" key="6">
    <source>
        <dbReference type="ARBA" id="ARBA00022475"/>
    </source>
</evidence>
<sequence>MSTAAPPHPAPAAAPDAPDRLTHRATLIAALVALVGGAAAAFVAWWALDRTSLPAFNTSMVTRAVATAGTVLILGLVAVFLTWWVFDRDRATGARPARPRWRVLLTYVIAYLAPAGLVVTAVAVPLSASRLYLDGMQVDQEFRTQFLGRMATTWANQDMNYEDMPTYYPLGWFWLGGRMAMALGMPGWEVYQPWAVVSIAAAASLLVPIWQRLTGSLPTATAIALTTTAVTLVMAADEPYAAVIAMMVPAMTVLARRAVAGSWWAVGAMVVLLGISASFYTLYTGVAALTTVVIALIAALSRRSWAPVVRLVVIGVGSILIALISWGPYLWAELSGQPSESAVAPNFLPEEGTQLPVPFLALSVIGLLCLIGLIHLIVSFRGHLDVRAMGIGAIVFYGWSLASMLSTLLNTTLLGFRIDAIIALQLATAGVLGLATLRRVGLQRLPAERRVDGTARTVTLVGVVLILLGGLHYAQQIPTRNEDAIDHAYTDTDGYGERADRFPPDAASHYEDVVEEISSHGHEPTDTVVLTDENRFLAFYPYYGFNAFTSHYANPLGTFNARNDVILEWGLQSWDELEDPADFAAALDEAPWRAPDVFLFRGELDEIDEDDPEGWKTHLARDLFPNQPNVRYDALFFNPASFADESLWATAQIGPFVVVTRNG</sequence>
<feature type="transmembrane region" description="Helical" evidence="13">
    <location>
        <begin position="27"/>
        <end position="48"/>
    </location>
</feature>
<feature type="transmembrane region" description="Helical" evidence="13">
    <location>
        <begin position="415"/>
        <end position="437"/>
    </location>
</feature>
<feature type="transmembrane region" description="Helical" evidence="13">
    <location>
        <begin position="282"/>
        <end position="301"/>
    </location>
</feature>
<evidence type="ECO:0000256" key="9">
    <source>
        <dbReference type="ARBA" id="ARBA00022989"/>
    </source>
</evidence>
<feature type="transmembrane region" description="Helical" evidence="13">
    <location>
        <begin position="308"/>
        <end position="331"/>
    </location>
</feature>
<feature type="transmembrane region" description="Helical" evidence="13">
    <location>
        <begin position="257"/>
        <end position="276"/>
    </location>
</feature>
<dbReference type="UniPathway" id="UPA00963"/>
<dbReference type="RefSeq" id="WP_020933634.1">
    <property type="nucleotide sequence ID" value="NC_021915.1"/>
</dbReference>
<feature type="transmembrane region" description="Helical" evidence="13">
    <location>
        <begin position="191"/>
        <end position="210"/>
    </location>
</feature>
<protein>
    <recommendedName>
        <fullName evidence="5">Galactan 5-O-arabinofuranosyltransferase</fullName>
        <ecNumber evidence="4">2.4.2.46</ecNumber>
    </recommendedName>
    <alternativeName>
        <fullName evidence="11">Arabinofuranosyltransferase AftA</fullName>
    </alternativeName>
</protein>
<keyword evidence="9 13" id="KW-1133">Transmembrane helix</keyword>
<dbReference type="STRING" id="1224163.B841_01080"/>
<evidence type="ECO:0000256" key="1">
    <source>
        <dbReference type="ARBA" id="ARBA00004651"/>
    </source>
</evidence>
<dbReference type="Pfam" id="PF12249">
    <property type="entry name" value="AftA_C"/>
    <property type="match status" value="1"/>
</dbReference>
<gene>
    <name evidence="16" type="ORF">B841_01080</name>
</gene>
<dbReference type="KEGG" id="cmd:B841_01080"/>
<evidence type="ECO:0000256" key="5">
    <source>
        <dbReference type="ARBA" id="ARBA00020482"/>
    </source>
</evidence>
<evidence type="ECO:0000256" key="4">
    <source>
        <dbReference type="ARBA" id="ARBA00012037"/>
    </source>
</evidence>
<feature type="transmembrane region" description="Helical" evidence="13">
    <location>
        <begin position="107"/>
        <end position="128"/>
    </location>
</feature>
<evidence type="ECO:0000256" key="8">
    <source>
        <dbReference type="ARBA" id="ARBA00022692"/>
    </source>
</evidence>
<dbReference type="OrthoDB" id="4775300at2"/>
<evidence type="ECO:0000256" key="12">
    <source>
        <dbReference type="ARBA" id="ARBA00034030"/>
    </source>
</evidence>
<dbReference type="InterPro" id="IPR020963">
    <property type="entry name" value="ArabinofuranosylTrfase_AftA_N"/>
</dbReference>
<comment type="catalytic activity">
    <reaction evidence="12">
        <text>Adds an alpha-D-arabinofuranosyl group from trans,octacis-decaprenylphospho-beta-D-arabinofuranose at the 5-O-position of the eighth, tenth and twelfth galactofuranose unit of the galactofuranan chain of [beta-D-galactofuranosyl-(1-&gt;5)-beta-D-galactofuranosyl-(1-&gt;6)]14-beta-D-galactofuranosyl-(1-&gt;5)-beta-D-galactofuranosyl-(1-&gt;4)-alpha-L-rhamnopyranosyl-(1-&gt;3)-N-acetyl-alpha-D-glucosaminyl-diphospho-trans,octacis-decaprenol.</text>
        <dbReference type="EC" id="2.4.2.46"/>
    </reaction>
</comment>
<keyword evidence="8 13" id="KW-0812">Transmembrane</keyword>
<dbReference type="GO" id="GO:0045227">
    <property type="term" value="P:capsule polysaccharide biosynthetic process"/>
    <property type="evidence" value="ECO:0007669"/>
    <property type="project" value="UniProtKB-UniPathway"/>
</dbReference>
<keyword evidence="7 16" id="KW-0808">Transferase</keyword>
<comment type="subcellular location">
    <subcellularLocation>
        <location evidence="1">Cell membrane</location>
        <topology evidence="1">Multi-pass membrane protein</topology>
    </subcellularLocation>
</comment>
<dbReference type="eggNOG" id="ENOG502ZB59">
    <property type="taxonomic scope" value="Bacteria"/>
</dbReference>
<feature type="domain" description="Arabinofuranosyltransferase AftA C-terminal" evidence="14">
    <location>
        <begin position="477"/>
        <end position="661"/>
    </location>
</feature>
<keyword evidence="10 13" id="KW-0472">Membrane</keyword>
<reference evidence="16 17" key="1">
    <citation type="submission" date="2012-11" db="EMBL/GenBank/DDBJ databases">
        <title>The complete genome sequence of Corynebacterium maris Coryn-1 (=DSM 45190).</title>
        <authorList>
            <person name="Schaffert L."/>
            <person name="Albersmeier A."/>
            <person name="Kalinowski J."/>
            <person name="Ruckert C."/>
        </authorList>
    </citation>
    <scope>NUCLEOTIDE SEQUENCE [LARGE SCALE GENOMIC DNA]</scope>
    <source>
        <strain evidence="17">Coryn-1</strain>
    </source>
</reference>
<dbReference type="GO" id="GO:0044038">
    <property type="term" value="P:cell wall macromolecule biosynthetic process"/>
    <property type="evidence" value="ECO:0007669"/>
    <property type="project" value="InterPro"/>
</dbReference>
<keyword evidence="6" id="KW-1003">Cell membrane</keyword>
<evidence type="ECO:0000256" key="10">
    <source>
        <dbReference type="ARBA" id="ARBA00023136"/>
    </source>
</evidence>